<organism evidence="11 12">
    <name type="scientific">Acanthamoeba castellanii (strain ATCC 30010 / Neff)</name>
    <dbReference type="NCBI Taxonomy" id="1257118"/>
    <lineage>
        <taxon>Eukaryota</taxon>
        <taxon>Amoebozoa</taxon>
        <taxon>Discosea</taxon>
        <taxon>Longamoebia</taxon>
        <taxon>Centramoebida</taxon>
        <taxon>Acanthamoebidae</taxon>
        <taxon>Acanthamoeba</taxon>
    </lineage>
</organism>
<dbReference type="PANTHER" id="PTHR11629:SF63">
    <property type="entry name" value="V-TYPE PROTON ATPASE SUBUNIT A"/>
    <property type="match status" value="1"/>
</dbReference>
<dbReference type="GO" id="GO:0051117">
    <property type="term" value="F:ATPase binding"/>
    <property type="evidence" value="ECO:0007669"/>
    <property type="project" value="TreeGrafter"/>
</dbReference>
<keyword evidence="12" id="KW-1185">Reference proteome</keyword>
<feature type="transmembrane region" description="Helical" evidence="9">
    <location>
        <begin position="532"/>
        <end position="553"/>
    </location>
</feature>
<comment type="function">
    <text evidence="9">Essential component of the vacuolar proton pump (V-ATPase), a multimeric enzyme that catalyzes the translocation of protons across the membranes. Required for assembly and activity of the V-ATPase.</text>
</comment>
<protein>
    <recommendedName>
        <fullName evidence="9">V-type proton ATPase subunit a</fullName>
    </recommendedName>
</protein>
<dbReference type="VEuPathDB" id="AmoebaDB:ACA1_175060"/>
<feature type="transmembrane region" description="Helical" evidence="9">
    <location>
        <begin position="626"/>
        <end position="650"/>
    </location>
</feature>
<keyword evidence="5 9" id="KW-0375">Hydrogen ion transport</keyword>
<dbReference type="InterPro" id="IPR002490">
    <property type="entry name" value="V-ATPase_116kDa_su"/>
</dbReference>
<dbReference type="GO" id="GO:0046961">
    <property type="term" value="F:proton-transporting ATPase activity, rotational mechanism"/>
    <property type="evidence" value="ECO:0007669"/>
    <property type="project" value="InterPro"/>
</dbReference>
<sequence>MGELFRSEPMQLVQLFMSLEAARDTVDELGEIGLIQFKDLNPEVNAIQRNFVAEVKRCDEMERKLRFFEDQIEKQNFAEEELEHLQLGLSIGSSKKTLVPEMDELEARFEDLEKELTQMNSNQEKLKRNYNELIELKHVLEKDSVFFESSGGAERDRYDEEADVGSSEVAGLTSFGVKLGFVTGVVERSKMVTFERVLWRATRGNLFMRTAPIEERIEDPKTNELVDKLVFIIFFQGDRAESKVKKICESFGANLYPCPDSAQERREMFNQVETRLDDLDVVLERSLDHRKKVLLDIATHIEDWKTQVVKEKSIYHNMNLFNYDVGRKCLIAEGWCPLTATEDIQDALKRANERSGTLVPSIVNVVKTREQPPTHFKTNKFTKSFQGIVDAYGMARYREVNPGVFTIVTFPFLFGMMFGDVGHGIMLFIFAVYLCIKEDTFSKMKLNEMVKTCFDGRYLLLLMALGAIYCGALYNEVFSVPLDIFGSRWQYFEGEQFAEWTNPGIAYPFGVDPAWKGAKNELLYYNSIKMKLSIIFGVTHMVFGILLSALNGIYFKKPYNIWFEFVPQLCFMMSIFGYMVFLIFFKWSYEFSAPQDAPNLLNLMISMFLKPFKLQPIDDLFPGQLYLQWVLIAVCAISVPMMLLPKPLLLRRDHKRGYKRLAESHEEDGDEEEEEFDFNEIFIHQIIHTIEFVLGAISNTASYLRLWALSLAHSELATVFWERVLVLTLEKNNFFLIFVGFAIWAGATFGVLLVMESLSAFLHALRLHWVEFQNKFYMGDGYKFQPFSYQQILSGEEEGGL</sequence>
<reference evidence="11 12" key="1">
    <citation type="journal article" date="2013" name="Genome Biol.">
        <title>Genome of Acanthamoeba castellanii highlights extensive lateral gene transfer and early evolution of tyrosine kinase signaling.</title>
        <authorList>
            <person name="Clarke M."/>
            <person name="Lohan A.J."/>
            <person name="Liu B."/>
            <person name="Lagkouvardos I."/>
            <person name="Roy S."/>
            <person name="Zafar N."/>
            <person name="Bertelli C."/>
            <person name="Schilde C."/>
            <person name="Kianianmomeni A."/>
            <person name="Burglin T.R."/>
            <person name="Frech C."/>
            <person name="Turcotte B."/>
            <person name="Kopec K.O."/>
            <person name="Synnott J.M."/>
            <person name="Choo C."/>
            <person name="Paponov I."/>
            <person name="Finkler A."/>
            <person name="Soon Heng Tan C."/>
            <person name="Hutchins A.P."/>
            <person name="Weinmeier T."/>
            <person name="Rattei T."/>
            <person name="Chu J.S."/>
            <person name="Gimenez G."/>
            <person name="Irimia M."/>
            <person name="Rigden D.J."/>
            <person name="Fitzpatrick D.A."/>
            <person name="Lorenzo-Morales J."/>
            <person name="Bateman A."/>
            <person name="Chiu C.H."/>
            <person name="Tang P."/>
            <person name="Hegemann P."/>
            <person name="Fromm H."/>
            <person name="Raoult D."/>
            <person name="Greub G."/>
            <person name="Miranda-Saavedra D."/>
            <person name="Chen N."/>
            <person name="Nash P."/>
            <person name="Ginger M.L."/>
            <person name="Horn M."/>
            <person name="Schaap P."/>
            <person name="Caler L."/>
            <person name="Loftus B."/>
        </authorList>
    </citation>
    <scope>NUCLEOTIDE SEQUENCE [LARGE SCALE GENOMIC DNA]</scope>
    <source>
        <strain evidence="11 12">Neff</strain>
    </source>
</reference>
<name>L8HHZ1_ACACF</name>
<dbReference type="PANTHER" id="PTHR11629">
    <property type="entry name" value="VACUOLAR PROTON ATPASES"/>
    <property type="match status" value="1"/>
</dbReference>
<dbReference type="GO" id="GO:0000220">
    <property type="term" value="C:vacuolar proton-transporting V-type ATPase, V0 domain"/>
    <property type="evidence" value="ECO:0007669"/>
    <property type="project" value="InterPro"/>
</dbReference>
<evidence type="ECO:0000256" key="1">
    <source>
        <dbReference type="ARBA" id="ARBA00004141"/>
    </source>
</evidence>
<comment type="similarity">
    <text evidence="2 9">Belongs to the V-ATPase 116 kDa subunit family.</text>
</comment>
<dbReference type="GO" id="GO:0007035">
    <property type="term" value="P:vacuolar acidification"/>
    <property type="evidence" value="ECO:0007669"/>
    <property type="project" value="TreeGrafter"/>
</dbReference>
<feature type="transmembrane region" description="Helical" evidence="9">
    <location>
        <begin position="412"/>
        <end position="436"/>
    </location>
</feature>
<evidence type="ECO:0000256" key="4">
    <source>
        <dbReference type="ARBA" id="ARBA00022692"/>
    </source>
</evidence>
<evidence type="ECO:0000256" key="2">
    <source>
        <dbReference type="ARBA" id="ARBA00009904"/>
    </source>
</evidence>
<dbReference type="AlphaFoldDB" id="L8HHZ1"/>
<accession>L8HHZ1</accession>
<keyword evidence="7 9" id="KW-0406">Ion transport</keyword>
<comment type="subcellular location">
    <subcellularLocation>
        <location evidence="1">Membrane</location>
        <topology evidence="1">Multi-pass membrane protein</topology>
    </subcellularLocation>
</comment>
<dbReference type="STRING" id="1257118.L8HHZ1"/>
<evidence type="ECO:0000256" key="6">
    <source>
        <dbReference type="ARBA" id="ARBA00022989"/>
    </source>
</evidence>
<proteinExistence type="inferred from homology"/>
<evidence type="ECO:0000256" key="5">
    <source>
        <dbReference type="ARBA" id="ARBA00022781"/>
    </source>
</evidence>
<feature type="transmembrane region" description="Helical" evidence="9">
    <location>
        <begin position="733"/>
        <end position="755"/>
    </location>
</feature>
<dbReference type="RefSeq" id="XP_004356732.1">
    <property type="nucleotide sequence ID" value="XM_004356679.1"/>
</dbReference>
<dbReference type="PIRSF" id="PIRSF001293">
    <property type="entry name" value="ATP6V0A1"/>
    <property type="match status" value="1"/>
</dbReference>
<dbReference type="EMBL" id="KB007811">
    <property type="protein sequence ID" value="ELR24832.1"/>
    <property type="molecule type" value="Genomic_DNA"/>
</dbReference>
<evidence type="ECO:0000256" key="9">
    <source>
        <dbReference type="RuleBase" id="RU361189"/>
    </source>
</evidence>
<evidence type="ECO:0000256" key="7">
    <source>
        <dbReference type="ARBA" id="ARBA00023065"/>
    </source>
</evidence>
<dbReference type="KEGG" id="acan:ACA1_175060"/>
<dbReference type="InterPro" id="IPR026028">
    <property type="entry name" value="V-type_ATPase_116kDa_su_euka"/>
</dbReference>
<dbReference type="OrthoDB" id="10264220at2759"/>
<evidence type="ECO:0000256" key="10">
    <source>
        <dbReference type="SAM" id="Coils"/>
    </source>
</evidence>
<keyword evidence="3 9" id="KW-0813">Transport</keyword>
<dbReference type="OMA" id="FYLWFFL"/>
<dbReference type="Pfam" id="PF01496">
    <property type="entry name" value="V_ATPase_I"/>
    <property type="match status" value="1"/>
</dbReference>
<feature type="transmembrane region" description="Helical" evidence="9">
    <location>
        <begin position="565"/>
        <end position="585"/>
    </location>
</feature>
<feature type="coiled-coil region" evidence="10">
    <location>
        <begin position="58"/>
        <end position="143"/>
    </location>
</feature>
<keyword evidence="8 9" id="KW-0472">Membrane</keyword>
<evidence type="ECO:0000313" key="11">
    <source>
        <dbReference type="EMBL" id="ELR24832.1"/>
    </source>
</evidence>
<keyword evidence="6 9" id="KW-1133">Transmembrane helix</keyword>
<gene>
    <name evidence="11" type="ORF">ACA1_175060</name>
</gene>
<evidence type="ECO:0000256" key="3">
    <source>
        <dbReference type="ARBA" id="ARBA00022448"/>
    </source>
</evidence>
<keyword evidence="10" id="KW-0175">Coiled coil</keyword>
<evidence type="ECO:0000313" key="12">
    <source>
        <dbReference type="Proteomes" id="UP000011083"/>
    </source>
</evidence>
<dbReference type="Proteomes" id="UP000011083">
    <property type="component" value="Unassembled WGS sequence"/>
</dbReference>
<keyword evidence="4 9" id="KW-0812">Transmembrane</keyword>
<feature type="transmembrane region" description="Helical" evidence="9">
    <location>
        <begin position="457"/>
        <end position="474"/>
    </location>
</feature>
<evidence type="ECO:0000256" key="8">
    <source>
        <dbReference type="ARBA" id="ARBA00023136"/>
    </source>
</evidence>
<dbReference type="GeneID" id="14925863"/>